<dbReference type="Pfam" id="PF08843">
    <property type="entry name" value="AbiEii"/>
    <property type="match status" value="1"/>
</dbReference>
<dbReference type="Proteomes" id="UP000636394">
    <property type="component" value="Unassembled WGS sequence"/>
</dbReference>
<evidence type="ECO:0008006" key="3">
    <source>
        <dbReference type="Google" id="ProtNLM"/>
    </source>
</evidence>
<dbReference type="InterPro" id="IPR014942">
    <property type="entry name" value="AbiEii"/>
</dbReference>
<dbReference type="EMBL" id="WPCR01000011">
    <property type="protein sequence ID" value="NHM14736.1"/>
    <property type="molecule type" value="Genomic_DNA"/>
</dbReference>
<sequence length="323" mass="35391">MQGSDFSKRLGDLKPKNKEPRSRSVLETWIARAEQEIDPARSGRLAWLISTTVCAAKLQSVLDAQGGSRFALKGGTLMQHRLGLAARATKDLDGMIRGDIDDFMEAFDSSLGEDWGPVSFQRSEVEVIRTPVKVVKPRRFNLFLIIRGQTWRKVQVEIAPSEGHADESFDLLPAPRLDAFGIPTPDHLVGLTLSYQIAQKVHGATDPHDPPVFVNRRARDVVDLLLLKGLVESAGDPGGNEIKAAIVDVFESRAEEAKLLGRPVRTLPAKITAYPHWGVDYAEAANGASVKIPMEEAINEVNGWLLKLGVGEGVGCIHYGQLY</sequence>
<proteinExistence type="predicted"/>
<evidence type="ECO:0000313" key="1">
    <source>
        <dbReference type="EMBL" id="NHM14736.1"/>
    </source>
</evidence>
<organism evidence="1 2">
    <name type="scientific">Xiamenia xianingshaonis</name>
    <dbReference type="NCBI Taxonomy" id="2682776"/>
    <lineage>
        <taxon>Bacteria</taxon>
        <taxon>Bacillati</taxon>
        <taxon>Actinomycetota</taxon>
        <taxon>Coriobacteriia</taxon>
        <taxon>Eggerthellales</taxon>
        <taxon>Eggerthellaceae</taxon>
        <taxon>Xiamenia</taxon>
    </lineage>
</organism>
<gene>
    <name evidence="1" type="ORF">GMI68_08185</name>
</gene>
<evidence type="ECO:0000313" key="2">
    <source>
        <dbReference type="Proteomes" id="UP000636394"/>
    </source>
</evidence>
<name>A0ABX0ILQ5_9ACTN</name>
<reference evidence="1 2" key="1">
    <citation type="submission" date="2019-11" db="EMBL/GenBank/DDBJ databases">
        <title>Eggerthellaceae novel genus isolated from the rectal contents of marmort.</title>
        <authorList>
            <person name="Zhang G."/>
        </authorList>
    </citation>
    <scope>NUCLEOTIDE SEQUENCE [LARGE SCALE GENOMIC DNA]</scope>
    <source>
        <strain evidence="2">zg-886</strain>
    </source>
</reference>
<keyword evidence="2" id="KW-1185">Reference proteome</keyword>
<comment type="caution">
    <text evidence="1">The sequence shown here is derived from an EMBL/GenBank/DDBJ whole genome shotgun (WGS) entry which is preliminary data.</text>
</comment>
<protein>
    <recommendedName>
        <fullName evidence="3">Nucleotidyl transferase AbiEii/AbiGii toxin family protein</fullName>
    </recommendedName>
</protein>
<accession>A0ABX0ILQ5</accession>
<dbReference type="RefSeq" id="WP_166340132.1">
    <property type="nucleotide sequence ID" value="NZ_WPCR01000011.1"/>
</dbReference>